<comment type="cofactor">
    <cofactor evidence="1 8">
        <name>heme</name>
        <dbReference type="ChEBI" id="CHEBI:30413"/>
    </cofactor>
</comment>
<evidence type="ECO:0000256" key="2">
    <source>
        <dbReference type="ARBA" id="ARBA00010617"/>
    </source>
</evidence>
<dbReference type="RefSeq" id="XP_055879843.1">
    <property type="nucleotide sequence ID" value="XM_056023868.1"/>
</dbReference>
<evidence type="ECO:0000256" key="4">
    <source>
        <dbReference type="ARBA" id="ARBA00022723"/>
    </source>
</evidence>
<dbReference type="GO" id="GO:0004497">
    <property type="term" value="F:monooxygenase activity"/>
    <property type="evidence" value="ECO:0007669"/>
    <property type="project" value="UniProtKB-KW"/>
</dbReference>
<protein>
    <submittedName>
        <fullName evidence="11">Probable cytochrome P450 12e1, mitochondrial</fullName>
    </submittedName>
</protein>
<keyword evidence="4 8" id="KW-0479">Metal-binding</keyword>
<evidence type="ECO:0000256" key="5">
    <source>
        <dbReference type="ARBA" id="ARBA00023002"/>
    </source>
</evidence>
<evidence type="ECO:0000256" key="6">
    <source>
        <dbReference type="ARBA" id="ARBA00023004"/>
    </source>
</evidence>
<evidence type="ECO:0000313" key="10">
    <source>
        <dbReference type="Proteomes" id="UP001165740"/>
    </source>
</evidence>
<organism evidence="10 11">
    <name type="scientific">Biomphalaria glabrata</name>
    <name type="common">Bloodfluke planorb</name>
    <name type="synonym">Freshwater snail</name>
    <dbReference type="NCBI Taxonomy" id="6526"/>
    <lineage>
        <taxon>Eukaryota</taxon>
        <taxon>Metazoa</taxon>
        <taxon>Spiralia</taxon>
        <taxon>Lophotrochozoa</taxon>
        <taxon>Mollusca</taxon>
        <taxon>Gastropoda</taxon>
        <taxon>Heterobranchia</taxon>
        <taxon>Euthyneura</taxon>
        <taxon>Panpulmonata</taxon>
        <taxon>Hygrophila</taxon>
        <taxon>Lymnaeoidea</taxon>
        <taxon>Planorbidae</taxon>
        <taxon>Biomphalaria</taxon>
    </lineage>
</organism>
<feature type="binding site" description="axial binding residue" evidence="8">
    <location>
        <position position="460"/>
    </location>
    <ligand>
        <name>heme</name>
        <dbReference type="ChEBI" id="CHEBI:30413"/>
    </ligand>
    <ligandPart>
        <name>Fe</name>
        <dbReference type="ChEBI" id="CHEBI:18248"/>
    </ligandPart>
</feature>
<dbReference type="Proteomes" id="UP001165740">
    <property type="component" value="Chromosome 3"/>
</dbReference>
<dbReference type="PANTHER" id="PTHR24279">
    <property type="entry name" value="CYTOCHROME P450"/>
    <property type="match status" value="1"/>
</dbReference>
<keyword evidence="7 9" id="KW-0503">Monooxygenase</keyword>
<proteinExistence type="inferred from homology"/>
<keyword evidence="5 9" id="KW-0560">Oxidoreductase</keyword>
<dbReference type="InterPro" id="IPR017972">
    <property type="entry name" value="Cyt_P450_CS"/>
</dbReference>
<keyword evidence="3 8" id="KW-0349">Heme</keyword>
<dbReference type="GeneID" id="106056983"/>
<evidence type="ECO:0000256" key="8">
    <source>
        <dbReference type="PIRSR" id="PIRSR602401-1"/>
    </source>
</evidence>
<dbReference type="PRINTS" id="PR00385">
    <property type="entry name" value="P450"/>
</dbReference>
<dbReference type="InterPro" id="IPR001128">
    <property type="entry name" value="Cyt_P450"/>
</dbReference>
<sequence>MLKSAALLKHRYRVSLFGPTLPAKLSGCPMFKVEVKAKPFSDIPGPKGIYQWPLIGTLVLYKPFTLYTPETLSDLLNEMHDKYGPMLKLRLGPQVVVVSDPEDIENVYKNEGKYPVRHGLDLIHTYNRRNNYTDSLSQLQGPEWHALRVLINKRLLKVDSALHYLDQQNKVADDFVRALQTEKLSPEDIEDLFFRFASESIALVTFNKRLGLFDQNPDKDSLEFLEAMKSCLLMIQRAISGKSLTHKWWRNSTYRTFDTNRNILQRISSEHVNEAKALVEDQINSGTFSEEEPNLLFSLLSEKGISNETVTNLMMSLYTGGTDSTAKNSQVFLLNLAQNPDKQELLRREILDVLGPDGPLTAKTLSKLVYLKAALKESFRMNYPTAIGNLRILPVDIVLGGFKVPAGVPIILFNPRPARTHFENPDQFVPERWLRSEDNTKKDSAHSMIVLPFGHGPRNCIGRRFAVQEIYLAAVKTLQRLHIGLEPDSVTSRFVYTPFVQPEKPVHFKFTRIN</sequence>
<keyword evidence="10" id="KW-1185">Reference proteome</keyword>
<dbReference type="GO" id="GO:0005506">
    <property type="term" value="F:iron ion binding"/>
    <property type="evidence" value="ECO:0007669"/>
    <property type="project" value="InterPro"/>
</dbReference>
<dbReference type="PRINTS" id="PR00463">
    <property type="entry name" value="EP450I"/>
</dbReference>
<dbReference type="Pfam" id="PF00067">
    <property type="entry name" value="p450"/>
    <property type="match status" value="1"/>
</dbReference>
<dbReference type="GO" id="GO:0020037">
    <property type="term" value="F:heme binding"/>
    <property type="evidence" value="ECO:0007669"/>
    <property type="project" value="InterPro"/>
</dbReference>
<evidence type="ECO:0000256" key="3">
    <source>
        <dbReference type="ARBA" id="ARBA00022617"/>
    </source>
</evidence>
<dbReference type="SUPFAM" id="SSF48264">
    <property type="entry name" value="Cytochrome P450"/>
    <property type="match status" value="1"/>
</dbReference>
<name>A0A9W2ZY60_BIOGL</name>
<evidence type="ECO:0000256" key="9">
    <source>
        <dbReference type="RuleBase" id="RU000461"/>
    </source>
</evidence>
<dbReference type="Gene3D" id="1.10.630.10">
    <property type="entry name" value="Cytochrome P450"/>
    <property type="match status" value="1"/>
</dbReference>
<evidence type="ECO:0000256" key="1">
    <source>
        <dbReference type="ARBA" id="ARBA00001971"/>
    </source>
</evidence>
<dbReference type="CDD" id="cd11054">
    <property type="entry name" value="CYP24A1-like"/>
    <property type="match status" value="1"/>
</dbReference>
<evidence type="ECO:0000256" key="7">
    <source>
        <dbReference type="ARBA" id="ARBA00023033"/>
    </source>
</evidence>
<dbReference type="InterPro" id="IPR036396">
    <property type="entry name" value="Cyt_P450_sf"/>
</dbReference>
<evidence type="ECO:0000313" key="11">
    <source>
        <dbReference type="RefSeq" id="XP_055879843.1"/>
    </source>
</evidence>
<dbReference type="InterPro" id="IPR050479">
    <property type="entry name" value="CYP11_CYP27_families"/>
</dbReference>
<accession>A0A9W2ZY60</accession>
<reference evidence="11" key="1">
    <citation type="submission" date="2025-08" db="UniProtKB">
        <authorList>
            <consortium name="RefSeq"/>
        </authorList>
    </citation>
    <scope>IDENTIFICATION</scope>
</reference>
<comment type="similarity">
    <text evidence="2 9">Belongs to the cytochrome P450 family.</text>
</comment>
<dbReference type="OrthoDB" id="3945418at2759"/>
<dbReference type="PANTHER" id="PTHR24279:SF120">
    <property type="entry name" value="CYTOCHROME P450"/>
    <property type="match status" value="1"/>
</dbReference>
<gene>
    <name evidence="11" type="primary">LOC106056983</name>
</gene>
<dbReference type="OMA" id="RLGCISK"/>
<dbReference type="AlphaFoldDB" id="A0A9W2ZY60"/>
<dbReference type="PROSITE" id="PS00086">
    <property type="entry name" value="CYTOCHROME_P450"/>
    <property type="match status" value="1"/>
</dbReference>
<dbReference type="GO" id="GO:0016705">
    <property type="term" value="F:oxidoreductase activity, acting on paired donors, with incorporation or reduction of molecular oxygen"/>
    <property type="evidence" value="ECO:0007669"/>
    <property type="project" value="InterPro"/>
</dbReference>
<keyword evidence="6 8" id="KW-0408">Iron</keyword>
<dbReference type="InterPro" id="IPR002401">
    <property type="entry name" value="Cyt_P450_E_grp-I"/>
</dbReference>